<proteinExistence type="predicted"/>
<evidence type="ECO:0000256" key="1">
    <source>
        <dbReference type="SAM" id="SignalP"/>
    </source>
</evidence>
<protein>
    <submittedName>
        <fullName evidence="2">Uncharacterized protein</fullName>
    </submittedName>
</protein>
<dbReference type="EMBL" id="BAAFSV010000004">
    <property type="protein sequence ID" value="GAB1318023.1"/>
    <property type="molecule type" value="Genomic_DNA"/>
</dbReference>
<gene>
    <name evidence="2" type="ORF">MFIFM68171_08233</name>
</gene>
<reference evidence="2 3" key="1">
    <citation type="submission" date="2024-09" db="EMBL/GenBank/DDBJ databases">
        <title>Itraconazole resistance in Madurella fahalii resulting from another homologue of gene encoding cytochrome P450 14-alpha sterol demethylase (CYP51).</title>
        <authorList>
            <person name="Yoshioka I."/>
            <person name="Fahal A.H."/>
            <person name="Kaneko S."/>
            <person name="Yaguchi T."/>
        </authorList>
    </citation>
    <scope>NUCLEOTIDE SEQUENCE [LARGE SCALE GENOMIC DNA]</scope>
    <source>
        <strain evidence="2 3">IFM 68171</strain>
    </source>
</reference>
<dbReference type="Proteomes" id="UP001628179">
    <property type="component" value="Unassembled WGS sequence"/>
</dbReference>
<feature type="chain" id="PRO_5046218758" evidence="1">
    <location>
        <begin position="20"/>
        <end position="219"/>
    </location>
</feature>
<dbReference type="GeneID" id="98178976"/>
<keyword evidence="1" id="KW-0732">Signal</keyword>
<accession>A0ABQ0GJS9</accession>
<sequence length="219" mass="22298">MAPQLLLFAVLGAITPALAQAVGDLTTITTDLFVMQTPAPDAGGPPILVTFAGVGGAEAPYSISYEVDCPVNGGTQTLSPPSPPCDYLHNALVQIGTGGMTLDVTRRSTILDNSAQTYITVTGSASCRFEGTGPTAAVCEGHLTSLPTTMSVSESVTRSESTAVTETLSTSIADIAHHTIRIPVTGVNIPTQTSSARKLSTQQATLAGVVAIIGGIAML</sequence>
<keyword evidence="3" id="KW-1185">Reference proteome</keyword>
<feature type="signal peptide" evidence="1">
    <location>
        <begin position="1"/>
        <end position="19"/>
    </location>
</feature>
<comment type="caution">
    <text evidence="2">The sequence shown here is derived from an EMBL/GenBank/DDBJ whole genome shotgun (WGS) entry which is preliminary data.</text>
</comment>
<evidence type="ECO:0000313" key="3">
    <source>
        <dbReference type="Proteomes" id="UP001628179"/>
    </source>
</evidence>
<name>A0ABQ0GJS9_9PEZI</name>
<evidence type="ECO:0000313" key="2">
    <source>
        <dbReference type="EMBL" id="GAB1318023.1"/>
    </source>
</evidence>
<organism evidence="2 3">
    <name type="scientific">Madurella fahalii</name>
    <dbReference type="NCBI Taxonomy" id="1157608"/>
    <lineage>
        <taxon>Eukaryota</taxon>
        <taxon>Fungi</taxon>
        <taxon>Dikarya</taxon>
        <taxon>Ascomycota</taxon>
        <taxon>Pezizomycotina</taxon>
        <taxon>Sordariomycetes</taxon>
        <taxon>Sordariomycetidae</taxon>
        <taxon>Sordariales</taxon>
        <taxon>Sordariales incertae sedis</taxon>
        <taxon>Madurella</taxon>
    </lineage>
</organism>
<dbReference type="RefSeq" id="XP_070919754.1">
    <property type="nucleotide sequence ID" value="XM_071063653.1"/>
</dbReference>